<gene>
    <name evidence="2" type="ORF">E6C70_10675</name>
</gene>
<dbReference type="PANTHER" id="PTHR41700">
    <property type="entry name" value="GCN5-RELATED N-ACETYLTRANSFERASE"/>
    <property type="match status" value="1"/>
</dbReference>
<accession>A0A4S4FW83</accession>
<dbReference type="PROSITE" id="PS51186">
    <property type="entry name" value="GNAT"/>
    <property type="match status" value="1"/>
</dbReference>
<evidence type="ECO:0000259" key="1">
    <source>
        <dbReference type="PROSITE" id="PS51186"/>
    </source>
</evidence>
<evidence type="ECO:0000313" key="2">
    <source>
        <dbReference type="EMBL" id="THG33896.1"/>
    </source>
</evidence>
<keyword evidence="2" id="KW-0808">Transferase</keyword>
<reference evidence="2 3" key="1">
    <citation type="submission" date="2019-04" db="EMBL/GenBank/DDBJ databases">
        <authorList>
            <person name="Jiang L."/>
        </authorList>
    </citation>
    <scope>NUCLEOTIDE SEQUENCE [LARGE SCALE GENOMIC DNA]</scope>
    <source>
        <strain evidence="2 3">YIM 131861</strain>
    </source>
</reference>
<organism evidence="2 3">
    <name type="scientific">Orlajensenia flava</name>
    <dbReference type="NCBI Taxonomy" id="2565934"/>
    <lineage>
        <taxon>Bacteria</taxon>
        <taxon>Bacillati</taxon>
        <taxon>Actinomycetota</taxon>
        <taxon>Actinomycetes</taxon>
        <taxon>Micrococcales</taxon>
        <taxon>Microbacteriaceae</taxon>
        <taxon>Orlajensenia</taxon>
    </lineage>
</organism>
<feature type="domain" description="N-acetyltransferase" evidence="1">
    <location>
        <begin position="3"/>
        <end position="147"/>
    </location>
</feature>
<comment type="caution">
    <text evidence="2">The sequence shown here is derived from an EMBL/GenBank/DDBJ whole genome shotgun (WGS) entry which is preliminary data.</text>
</comment>
<protein>
    <submittedName>
        <fullName evidence="2">GNAT family N-acetyltransferase</fullName>
    </submittedName>
</protein>
<dbReference type="RefSeq" id="WP_136424535.1">
    <property type="nucleotide sequence ID" value="NZ_SSSN01000007.1"/>
</dbReference>
<keyword evidence="3" id="KW-1185">Reference proteome</keyword>
<proteinExistence type="predicted"/>
<dbReference type="OrthoDB" id="9797990at2"/>
<dbReference type="InterPro" id="IPR016181">
    <property type="entry name" value="Acyl_CoA_acyltransferase"/>
</dbReference>
<dbReference type="SUPFAM" id="SSF55729">
    <property type="entry name" value="Acyl-CoA N-acyltransferases (Nat)"/>
    <property type="match status" value="1"/>
</dbReference>
<dbReference type="AlphaFoldDB" id="A0A4S4FW83"/>
<name>A0A4S4FW83_9MICO</name>
<dbReference type="EMBL" id="SSSN01000007">
    <property type="protein sequence ID" value="THG33896.1"/>
    <property type="molecule type" value="Genomic_DNA"/>
</dbReference>
<dbReference type="CDD" id="cd04301">
    <property type="entry name" value="NAT_SF"/>
    <property type="match status" value="1"/>
</dbReference>
<evidence type="ECO:0000313" key="3">
    <source>
        <dbReference type="Proteomes" id="UP000307380"/>
    </source>
</evidence>
<dbReference type="InterPro" id="IPR038764">
    <property type="entry name" value="GNAT_N_AcTrfase_prd"/>
</dbReference>
<dbReference type="Gene3D" id="3.40.630.30">
    <property type="match status" value="1"/>
</dbReference>
<sequence>MGVAIRELHTAAEMADASRVMAAVWRTDVAPMEPGLLVALAHTDNYVAGAFDGDRMIGICVGFFHAPDESALHSHIAGVLPGSAGSGVGRALKEHQREWTLGRGVTRMTWTFDPLIARNAHFNIRRLGVRVIEYLPDLYGPMTDGLNRGEPSDRLFVEWDLSRPADLPPAPAREPRMIPVPADVETLRVDDPSAARSARLALRDQLGPLLSTGWTVVDFADGAYVLDRERS</sequence>
<dbReference type="GO" id="GO:0016747">
    <property type="term" value="F:acyltransferase activity, transferring groups other than amino-acyl groups"/>
    <property type="evidence" value="ECO:0007669"/>
    <property type="project" value="InterPro"/>
</dbReference>
<dbReference type="InterPro" id="IPR000182">
    <property type="entry name" value="GNAT_dom"/>
</dbReference>
<dbReference type="Proteomes" id="UP000307380">
    <property type="component" value="Unassembled WGS sequence"/>
</dbReference>
<dbReference type="PANTHER" id="PTHR41700:SF1">
    <property type="entry name" value="N-ACETYLTRANSFERASE DOMAIN-CONTAINING PROTEIN"/>
    <property type="match status" value="1"/>
</dbReference>